<dbReference type="Pfam" id="PF02635">
    <property type="entry name" value="DsrE"/>
    <property type="match status" value="1"/>
</dbReference>
<dbReference type="InterPro" id="IPR027396">
    <property type="entry name" value="DsrEFH-like"/>
</dbReference>
<dbReference type="Gene3D" id="3.40.1260.10">
    <property type="entry name" value="DsrEFH-like"/>
    <property type="match status" value="1"/>
</dbReference>
<dbReference type="NCBIfam" id="NF001238">
    <property type="entry name" value="PRK00211.1"/>
    <property type="match status" value="1"/>
</dbReference>
<dbReference type="InterPro" id="IPR003787">
    <property type="entry name" value="Sulphur_relay_DsrE/F-like"/>
</dbReference>
<dbReference type="AlphaFoldDB" id="A0A2A5B3Y4"/>
<dbReference type="PANTHER" id="PTHR38780">
    <property type="entry name" value="PROTEIN TUSC"/>
    <property type="match status" value="1"/>
</dbReference>
<dbReference type="Proteomes" id="UP000218327">
    <property type="component" value="Unassembled WGS sequence"/>
</dbReference>
<dbReference type="InterPro" id="IPR017462">
    <property type="entry name" value="Sulphur_relay_TusC/DsrF"/>
</dbReference>
<gene>
    <name evidence="2" type="primary">tusC</name>
    <name evidence="2" type="ORF">COA96_06115</name>
</gene>
<dbReference type="PANTHER" id="PTHR38780:SF1">
    <property type="entry name" value="PROTEIN TUSC"/>
    <property type="match status" value="1"/>
</dbReference>
<name>A0A2A5B3Y4_9GAMM</name>
<dbReference type="GO" id="GO:0016740">
    <property type="term" value="F:transferase activity"/>
    <property type="evidence" value="ECO:0007669"/>
    <property type="project" value="UniProtKB-KW"/>
</dbReference>
<comment type="similarity">
    <text evidence="1">Belongs to the DsrF/TusC family.</text>
</comment>
<proteinExistence type="inferred from homology"/>
<comment type="caution">
    <text evidence="2">The sequence shown here is derived from an EMBL/GenBank/DDBJ whole genome shotgun (WGS) entry which is preliminary data.</text>
</comment>
<protein>
    <submittedName>
        <fullName evidence="2">Sulfurtransferase complex subunit TusC</fullName>
    </submittedName>
</protein>
<organism evidence="2 3">
    <name type="scientific">SAR86 cluster bacterium</name>
    <dbReference type="NCBI Taxonomy" id="2030880"/>
    <lineage>
        <taxon>Bacteria</taxon>
        <taxon>Pseudomonadati</taxon>
        <taxon>Pseudomonadota</taxon>
        <taxon>Gammaproteobacteria</taxon>
        <taxon>SAR86 cluster</taxon>
    </lineage>
</organism>
<dbReference type="NCBIfam" id="TIGR03010">
    <property type="entry name" value="sulf_tusC_dsrF"/>
    <property type="match status" value="1"/>
</dbReference>
<dbReference type="EMBL" id="NVVJ01000013">
    <property type="protein sequence ID" value="PCJ26070.1"/>
    <property type="molecule type" value="Genomic_DNA"/>
</dbReference>
<evidence type="ECO:0000313" key="3">
    <source>
        <dbReference type="Proteomes" id="UP000218327"/>
    </source>
</evidence>
<evidence type="ECO:0000256" key="1">
    <source>
        <dbReference type="ARBA" id="ARBA00005996"/>
    </source>
</evidence>
<sequence>MTEELSSKPGNKKSIAFITRAAPYGRGNSKLCLEMALACAVFEQEVNYIFLDDGVYQLLRNQNASDIDSNSLGDTLEALELYGIENVCVDENSLRKRNLKAEDLLDNIKLVDQNTISSLLTQSDCVFNL</sequence>
<reference evidence="3" key="1">
    <citation type="submission" date="2017-08" db="EMBL/GenBank/DDBJ databases">
        <title>A dynamic microbial community with high functional redundancy inhabits the cold, oxic subseafloor aquifer.</title>
        <authorList>
            <person name="Tully B.J."/>
            <person name="Wheat C.G."/>
            <person name="Glazer B.T."/>
            <person name="Huber J.A."/>
        </authorList>
    </citation>
    <scope>NUCLEOTIDE SEQUENCE [LARGE SCALE GENOMIC DNA]</scope>
</reference>
<dbReference type="SUPFAM" id="SSF75169">
    <property type="entry name" value="DsrEFH-like"/>
    <property type="match status" value="1"/>
</dbReference>
<accession>A0A2A5B3Y4</accession>
<keyword evidence="2" id="KW-0808">Transferase</keyword>
<evidence type="ECO:0000313" key="2">
    <source>
        <dbReference type="EMBL" id="PCJ26070.1"/>
    </source>
</evidence>